<dbReference type="InterPro" id="IPR036420">
    <property type="entry name" value="BRCT_dom_sf"/>
</dbReference>
<dbReference type="EMBL" id="FWFR01000001">
    <property type="protein sequence ID" value="SLN37457.1"/>
    <property type="molecule type" value="Genomic_DNA"/>
</dbReference>
<dbReference type="SUPFAM" id="SSF56091">
    <property type="entry name" value="DNA ligase/mRNA capping enzyme, catalytic domain"/>
    <property type="match status" value="1"/>
</dbReference>
<feature type="domain" description="BRCT" evidence="17">
    <location>
        <begin position="620"/>
        <end position="693"/>
    </location>
</feature>
<evidence type="ECO:0000256" key="8">
    <source>
        <dbReference type="ARBA" id="ARBA00022833"/>
    </source>
</evidence>
<dbReference type="Gene3D" id="3.40.50.10190">
    <property type="entry name" value="BRCT domain"/>
    <property type="match status" value="1"/>
</dbReference>
<dbReference type="SMART" id="SM00532">
    <property type="entry name" value="LIGANc"/>
    <property type="match status" value="1"/>
</dbReference>
<feature type="active site" description="N6-AMP-lysine intermediate" evidence="15">
    <location>
        <position position="125"/>
    </location>
</feature>
<evidence type="ECO:0000256" key="3">
    <source>
        <dbReference type="ARBA" id="ARBA00013308"/>
    </source>
</evidence>
<dbReference type="GO" id="GO:0003911">
    <property type="term" value="F:DNA ligase (NAD+) activity"/>
    <property type="evidence" value="ECO:0007669"/>
    <property type="project" value="UniProtKB-UniRule"/>
</dbReference>
<dbReference type="InterPro" id="IPR001357">
    <property type="entry name" value="BRCT_dom"/>
</dbReference>
<keyword evidence="5 15" id="KW-0235">DNA replication</keyword>
<feature type="binding site" evidence="15">
    <location>
        <position position="123"/>
    </location>
    <ligand>
        <name>NAD(+)</name>
        <dbReference type="ChEBI" id="CHEBI:57540"/>
    </ligand>
</feature>
<dbReference type="PROSITE" id="PS01055">
    <property type="entry name" value="DNA_LIGASE_N1"/>
    <property type="match status" value="1"/>
</dbReference>
<feature type="binding site" evidence="15">
    <location>
        <position position="447"/>
    </location>
    <ligand>
        <name>Zn(2+)</name>
        <dbReference type="ChEBI" id="CHEBI:29105"/>
    </ligand>
</feature>
<keyword evidence="4 15" id="KW-0436">Ligase</keyword>
<keyword evidence="19" id="KW-1185">Reference proteome</keyword>
<dbReference type="PIRSF" id="PIRSF001604">
    <property type="entry name" value="LigA"/>
    <property type="match status" value="1"/>
</dbReference>
<evidence type="ECO:0000256" key="7">
    <source>
        <dbReference type="ARBA" id="ARBA00022763"/>
    </source>
</evidence>
<comment type="catalytic activity">
    <reaction evidence="13 15 16">
        <text>NAD(+) + (deoxyribonucleotide)n-3'-hydroxyl + 5'-phospho-(deoxyribonucleotide)m = (deoxyribonucleotide)n+m + AMP + beta-nicotinamide D-nucleotide.</text>
        <dbReference type="EC" id="6.5.1.2"/>
    </reaction>
</comment>
<evidence type="ECO:0000256" key="5">
    <source>
        <dbReference type="ARBA" id="ARBA00022705"/>
    </source>
</evidence>
<dbReference type="HAMAP" id="MF_01588">
    <property type="entry name" value="DNA_ligase_A"/>
    <property type="match status" value="1"/>
</dbReference>
<protein>
    <recommendedName>
        <fullName evidence="3 15">DNA ligase</fullName>
        <ecNumber evidence="2 15">6.5.1.2</ecNumber>
    </recommendedName>
    <alternativeName>
        <fullName evidence="15">Polydeoxyribonucleotide synthase [NAD(+)]</fullName>
    </alternativeName>
</protein>
<organism evidence="18 19">
    <name type="scientific">Oceanibacterium hippocampi</name>
    <dbReference type="NCBI Taxonomy" id="745714"/>
    <lineage>
        <taxon>Bacteria</taxon>
        <taxon>Pseudomonadati</taxon>
        <taxon>Pseudomonadota</taxon>
        <taxon>Alphaproteobacteria</taxon>
        <taxon>Sneathiellales</taxon>
        <taxon>Sneathiellaceae</taxon>
        <taxon>Oceanibacterium</taxon>
    </lineage>
</organism>
<dbReference type="SUPFAM" id="SSF50249">
    <property type="entry name" value="Nucleic acid-binding proteins"/>
    <property type="match status" value="1"/>
</dbReference>
<dbReference type="Gene3D" id="1.10.150.20">
    <property type="entry name" value="5' to 3' exonuclease, C-terminal subdomain"/>
    <property type="match status" value="2"/>
</dbReference>
<dbReference type="Gene3D" id="2.40.50.140">
    <property type="entry name" value="Nucleic acid-binding proteins"/>
    <property type="match status" value="1"/>
</dbReference>
<evidence type="ECO:0000313" key="18">
    <source>
        <dbReference type="EMBL" id="SLN37457.1"/>
    </source>
</evidence>
<comment type="similarity">
    <text evidence="14 15">Belongs to the NAD-dependent DNA ligase family. LigA subfamily.</text>
</comment>
<evidence type="ECO:0000313" key="19">
    <source>
        <dbReference type="Proteomes" id="UP000193200"/>
    </source>
</evidence>
<evidence type="ECO:0000256" key="16">
    <source>
        <dbReference type="RuleBase" id="RU000618"/>
    </source>
</evidence>
<dbReference type="InterPro" id="IPR018239">
    <property type="entry name" value="DNA_ligase_AS"/>
</dbReference>
<dbReference type="NCBIfam" id="TIGR00575">
    <property type="entry name" value="dnlj"/>
    <property type="match status" value="1"/>
</dbReference>
<dbReference type="Gene3D" id="3.30.470.30">
    <property type="entry name" value="DNA ligase/mRNA capping enzyme"/>
    <property type="match status" value="1"/>
</dbReference>
<evidence type="ECO:0000256" key="2">
    <source>
        <dbReference type="ARBA" id="ARBA00012722"/>
    </source>
</evidence>
<proteinExistence type="inferred from homology"/>
<dbReference type="SUPFAM" id="SSF47781">
    <property type="entry name" value="RuvA domain 2-like"/>
    <property type="match status" value="1"/>
</dbReference>
<evidence type="ECO:0000256" key="14">
    <source>
        <dbReference type="ARBA" id="ARBA00060881"/>
    </source>
</evidence>
<dbReference type="Gene3D" id="6.20.10.30">
    <property type="match status" value="1"/>
</dbReference>
<evidence type="ECO:0000256" key="15">
    <source>
        <dbReference type="HAMAP-Rule" id="MF_01588"/>
    </source>
</evidence>
<dbReference type="Proteomes" id="UP000193200">
    <property type="component" value="Unassembled WGS sequence"/>
</dbReference>
<dbReference type="GO" id="GO:0006260">
    <property type="term" value="P:DNA replication"/>
    <property type="evidence" value="ECO:0007669"/>
    <property type="project" value="UniProtKB-KW"/>
</dbReference>
<dbReference type="PROSITE" id="PS01056">
    <property type="entry name" value="DNA_LIGASE_N2"/>
    <property type="match status" value="1"/>
</dbReference>
<keyword evidence="8 15" id="KW-0862">Zinc</keyword>
<keyword evidence="12 15" id="KW-0464">Manganese</keyword>
<dbReference type="InParanoid" id="A0A1Y5SDX9"/>
<dbReference type="SUPFAM" id="SSF52113">
    <property type="entry name" value="BRCT domain"/>
    <property type="match status" value="1"/>
</dbReference>
<keyword evidence="9 15" id="KW-0460">Magnesium</keyword>
<dbReference type="InterPro" id="IPR012340">
    <property type="entry name" value="NA-bd_OB-fold"/>
</dbReference>
<comment type="function">
    <text evidence="1 15">DNA ligase that catalyzes the formation of phosphodiester linkages between 5'-phosphoryl and 3'-hydroxyl groups in double-stranded DNA using NAD as a coenzyme and as the energy source for the reaction. It is essential for DNA replication and repair of damaged DNA.</text>
</comment>
<dbReference type="AlphaFoldDB" id="A0A1Y5SDX9"/>
<dbReference type="Pfam" id="PF00533">
    <property type="entry name" value="BRCT"/>
    <property type="match status" value="1"/>
</dbReference>
<dbReference type="GO" id="GO:0046872">
    <property type="term" value="F:metal ion binding"/>
    <property type="evidence" value="ECO:0007669"/>
    <property type="project" value="UniProtKB-KW"/>
</dbReference>
<keyword evidence="10 15" id="KW-0520">NAD</keyword>
<reference evidence="18 19" key="1">
    <citation type="submission" date="2017-03" db="EMBL/GenBank/DDBJ databases">
        <authorList>
            <person name="Afonso C.L."/>
            <person name="Miller P.J."/>
            <person name="Scott M.A."/>
            <person name="Spackman E."/>
            <person name="Goraichik I."/>
            <person name="Dimitrov K.M."/>
            <person name="Suarez D.L."/>
            <person name="Swayne D.E."/>
        </authorList>
    </citation>
    <scope>NUCLEOTIDE SEQUENCE [LARGE SCALE GENOMIC DNA]</scope>
    <source>
        <strain evidence="18 19">CECT 7691</strain>
    </source>
</reference>
<dbReference type="InterPro" id="IPR010994">
    <property type="entry name" value="RuvA_2-like"/>
</dbReference>
<dbReference type="Pfam" id="PF01653">
    <property type="entry name" value="DNA_ligase_aden"/>
    <property type="match status" value="1"/>
</dbReference>
<evidence type="ECO:0000256" key="11">
    <source>
        <dbReference type="ARBA" id="ARBA00023204"/>
    </source>
</evidence>
<feature type="binding site" evidence="15">
    <location>
        <position position="420"/>
    </location>
    <ligand>
        <name>Zn(2+)</name>
        <dbReference type="ChEBI" id="CHEBI:29105"/>
    </ligand>
</feature>
<dbReference type="SMART" id="SM00292">
    <property type="entry name" value="BRCT"/>
    <property type="match status" value="1"/>
</dbReference>
<dbReference type="Pfam" id="PF03119">
    <property type="entry name" value="DNA_ligase_ZBD"/>
    <property type="match status" value="1"/>
</dbReference>
<dbReference type="InterPro" id="IPR001679">
    <property type="entry name" value="DNA_ligase"/>
</dbReference>
<evidence type="ECO:0000256" key="4">
    <source>
        <dbReference type="ARBA" id="ARBA00022598"/>
    </source>
</evidence>
<dbReference type="PANTHER" id="PTHR23389:SF9">
    <property type="entry name" value="DNA LIGASE"/>
    <property type="match status" value="1"/>
</dbReference>
<dbReference type="InterPro" id="IPR033136">
    <property type="entry name" value="DNA_ligase_CS"/>
</dbReference>
<evidence type="ECO:0000256" key="9">
    <source>
        <dbReference type="ARBA" id="ARBA00022842"/>
    </source>
</evidence>
<dbReference type="InterPro" id="IPR004149">
    <property type="entry name" value="Znf_DNAligase_C4"/>
</dbReference>
<name>A0A1Y5SDX9_9PROT</name>
<comment type="caution">
    <text evidence="15">Lacks conserved residue(s) required for the propagation of feature annotation.</text>
</comment>
<dbReference type="InterPro" id="IPR041663">
    <property type="entry name" value="DisA/LigA_HHH"/>
</dbReference>
<dbReference type="EC" id="6.5.1.2" evidence="2 15"/>
<dbReference type="Pfam" id="PF12826">
    <property type="entry name" value="HHH_2"/>
    <property type="match status" value="1"/>
</dbReference>
<dbReference type="PROSITE" id="PS50172">
    <property type="entry name" value="BRCT"/>
    <property type="match status" value="1"/>
</dbReference>
<dbReference type="CDD" id="cd17748">
    <property type="entry name" value="BRCT_DNA_ligase_like"/>
    <property type="match status" value="1"/>
</dbReference>
<dbReference type="PANTHER" id="PTHR23389">
    <property type="entry name" value="CHROMOSOME TRANSMISSION FIDELITY FACTOR 18"/>
    <property type="match status" value="1"/>
</dbReference>
<feature type="binding site" evidence="15">
    <location>
        <position position="299"/>
    </location>
    <ligand>
        <name>NAD(+)</name>
        <dbReference type="ChEBI" id="CHEBI:57540"/>
    </ligand>
</feature>
<feature type="binding site" evidence="15">
    <location>
        <position position="183"/>
    </location>
    <ligand>
        <name>NAD(+)</name>
        <dbReference type="ChEBI" id="CHEBI:57540"/>
    </ligand>
</feature>
<dbReference type="FunFam" id="3.30.470.30:FF:000001">
    <property type="entry name" value="DNA ligase"/>
    <property type="match status" value="1"/>
</dbReference>
<dbReference type="InterPro" id="IPR013839">
    <property type="entry name" value="DNAligase_adenylation"/>
</dbReference>
<dbReference type="InterPro" id="IPR013840">
    <property type="entry name" value="DNAligase_N"/>
</dbReference>
<comment type="cofactor">
    <cofactor evidence="15">
        <name>Mg(2+)</name>
        <dbReference type="ChEBI" id="CHEBI:18420"/>
    </cofactor>
    <cofactor evidence="15">
        <name>Mn(2+)</name>
        <dbReference type="ChEBI" id="CHEBI:29035"/>
    </cofactor>
</comment>
<feature type="binding site" evidence="15">
    <location>
        <begin position="89"/>
        <end position="90"/>
    </location>
    <ligand>
        <name>NAD(+)</name>
        <dbReference type="ChEBI" id="CHEBI:57540"/>
    </ligand>
</feature>
<dbReference type="GO" id="GO:0005829">
    <property type="term" value="C:cytosol"/>
    <property type="evidence" value="ECO:0007669"/>
    <property type="project" value="TreeGrafter"/>
</dbReference>
<dbReference type="NCBIfam" id="NF005932">
    <property type="entry name" value="PRK07956.1"/>
    <property type="match status" value="1"/>
</dbReference>
<feature type="binding site" evidence="15">
    <location>
        <position position="417"/>
    </location>
    <ligand>
        <name>Zn(2+)</name>
        <dbReference type="ChEBI" id="CHEBI:29105"/>
    </ligand>
</feature>
<dbReference type="CDD" id="cd00114">
    <property type="entry name" value="LIGANc"/>
    <property type="match status" value="1"/>
</dbReference>
<evidence type="ECO:0000256" key="6">
    <source>
        <dbReference type="ARBA" id="ARBA00022723"/>
    </source>
</evidence>
<gene>
    <name evidence="18" type="primary">ligA_1</name>
    <name evidence="15" type="synonym">ligA</name>
    <name evidence="18" type="ORF">OCH7691_01535</name>
</gene>
<dbReference type="InterPro" id="IPR004150">
    <property type="entry name" value="NAD_DNA_ligase_OB"/>
</dbReference>
<keyword evidence="6 15" id="KW-0479">Metal-binding</keyword>
<keyword evidence="11 15" id="KW-0234">DNA repair</keyword>
<dbReference type="GO" id="GO:0006281">
    <property type="term" value="P:DNA repair"/>
    <property type="evidence" value="ECO:0007669"/>
    <property type="project" value="UniProtKB-KW"/>
</dbReference>
<evidence type="ECO:0000259" key="17">
    <source>
        <dbReference type="PROSITE" id="PS50172"/>
    </source>
</evidence>
<dbReference type="FunFam" id="2.40.50.140:FF:000012">
    <property type="entry name" value="DNA ligase"/>
    <property type="match status" value="1"/>
</dbReference>
<evidence type="ECO:0000256" key="10">
    <source>
        <dbReference type="ARBA" id="ARBA00023027"/>
    </source>
</evidence>
<dbReference type="Pfam" id="PF03120">
    <property type="entry name" value="OB_DNA_ligase"/>
    <property type="match status" value="1"/>
</dbReference>
<evidence type="ECO:0000256" key="1">
    <source>
        <dbReference type="ARBA" id="ARBA00004067"/>
    </source>
</evidence>
<dbReference type="Gene3D" id="1.10.287.610">
    <property type="entry name" value="Helix hairpin bin"/>
    <property type="match status" value="1"/>
</dbReference>
<feature type="binding site" evidence="15">
    <location>
        <begin position="40"/>
        <end position="44"/>
    </location>
    <ligand>
        <name>NAD(+)</name>
        <dbReference type="ChEBI" id="CHEBI:57540"/>
    </ligand>
</feature>
<evidence type="ECO:0000256" key="12">
    <source>
        <dbReference type="ARBA" id="ARBA00023211"/>
    </source>
</evidence>
<accession>A0A1Y5SDX9</accession>
<feature type="binding site" evidence="15">
    <location>
        <position position="146"/>
    </location>
    <ligand>
        <name>NAD(+)</name>
        <dbReference type="ChEBI" id="CHEBI:57540"/>
    </ligand>
</feature>
<keyword evidence="7 15" id="KW-0227">DNA damage</keyword>
<evidence type="ECO:0000256" key="13">
    <source>
        <dbReference type="ARBA" id="ARBA00034005"/>
    </source>
</evidence>
<dbReference type="FunCoup" id="A0A1Y5SDX9">
    <property type="interactions" value="465"/>
</dbReference>
<sequence length="699" mass="76084">MSRLSGMTIMLARDRHAALAAEIAAHDRRYYQEDAPTVSDAEYDRLRQELLKLEARFPELASPDSPSQRVGIEPAAGFAKVEHSVPMLSLDNAFADDDVREFVARIRRFLGLDEGEPVALVAEPKIDGLSASLRYEKGRFVRGATRGDGRVGEDITRNLREVGDVPETLAGDNPPEVMEIRGEVYMLHSDFARLNEDQAAKGGKVFANPRNAAAGSLRQLDPSITAARRIHFFAYSWGEASEAPGETQWEALRRLEGWGFNVNPLARLCDGADAVLDYYRELAAGRADLDYDIDGIVYKVNRLDWQQRLGFVSRSPRWAIAHKFPAEQAETVLEDIEIQVGRTGALTPVARLRPITVGGVVVANATLHNEDEIARKDIRIGDTVVIQRAGDVIPQVVRVVTEKRPADAKPFESLKTCPICQSRAVREINPNTGKEGVVRRCTGGLTCPAQLVERLKHFVSRNAFDIDGLGARQVEAFHEAGLIASPADIFRLEAEDREQPVRLRERDGWGPQSSTNLFKAIRAAASVDLDRLIFALGIRHVGEGNARLLARNYQTWDAFATAMTAAADGDEEAFANLLAIDGIGEVLARAVVDFFREEHNRAAVADLVGLLEIGEFAAPAAGSPVSGKTVVFTGKLEAMSRDEAKAGAERLGAKVAGSVSAKTDILVAGPGAGSKLKKATELGVTTMTEEEWLALIDGA</sequence>
<feature type="binding site" evidence="15">
    <location>
        <position position="323"/>
    </location>
    <ligand>
        <name>NAD(+)</name>
        <dbReference type="ChEBI" id="CHEBI:57540"/>
    </ligand>
</feature>